<dbReference type="RefSeq" id="WP_184340091.1">
    <property type="nucleotide sequence ID" value="NZ_JACHIG010000005.1"/>
</dbReference>
<accession>A0A7W7YBL1</accession>
<gene>
    <name evidence="1" type="ORF">HNQ65_002762</name>
</gene>
<evidence type="ECO:0000313" key="2">
    <source>
        <dbReference type="Proteomes" id="UP000590740"/>
    </source>
</evidence>
<dbReference type="Proteomes" id="UP000590740">
    <property type="component" value="Unassembled WGS sequence"/>
</dbReference>
<name>A0A7W7YBL1_9BACT</name>
<evidence type="ECO:0000313" key="1">
    <source>
        <dbReference type="EMBL" id="MBB5033179.1"/>
    </source>
</evidence>
<comment type="caution">
    <text evidence="1">The sequence shown here is derived from an EMBL/GenBank/DDBJ whole genome shotgun (WGS) entry which is preliminary data.</text>
</comment>
<dbReference type="AlphaFoldDB" id="A0A7W7YBL1"/>
<organism evidence="1 2">
    <name type="scientific">Prosthecobacter vanneervenii</name>
    <dbReference type="NCBI Taxonomy" id="48466"/>
    <lineage>
        <taxon>Bacteria</taxon>
        <taxon>Pseudomonadati</taxon>
        <taxon>Verrucomicrobiota</taxon>
        <taxon>Verrucomicrobiia</taxon>
        <taxon>Verrucomicrobiales</taxon>
        <taxon>Verrucomicrobiaceae</taxon>
        <taxon>Prosthecobacter</taxon>
    </lineage>
</organism>
<keyword evidence="2" id="KW-1185">Reference proteome</keyword>
<dbReference type="EMBL" id="JACHIG010000005">
    <property type="protein sequence ID" value="MBB5033179.1"/>
    <property type="molecule type" value="Genomic_DNA"/>
</dbReference>
<sequence>MADVFGDCLKVSNFVSNITGAGTWNGSTGIFTVTLVGKGACGGSGTQDQGVCRLTVKACGKVKVTVSGTGYKYNVLATTCTAAVVSGPTIVSRASPGGGSSTDYCSTGPLTGATNGTADVHCGTQLLLTFGRLPHPGSDYGQITATFTVEAVAW</sequence>
<proteinExistence type="predicted"/>
<protein>
    <submittedName>
        <fullName evidence="1">Uncharacterized protein</fullName>
    </submittedName>
</protein>
<reference evidence="1 2" key="1">
    <citation type="submission" date="2020-08" db="EMBL/GenBank/DDBJ databases">
        <title>Genomic Encyclopedia of Type Strains, Phase IV (KMG-IV): sequencing the most valuable type-strain genomes for metagenomic binning, comparative biology and taxonomic classification.</title>
        <authorList>
            <person name="Goeker M."/>
        </authorList>
    </citation>
    <scope>NUCLEOTIDE SEQUENCE [LARGE SCALE GENOMIC DNA]</scope>
    <source>
        <strain evidence="1 2">DSM 12252</strain>
    </source>
</reference>